<dbReference type="GO" id="GO:0015986">
    <property type="term" value="P:proton motive force-driven ATP synthesis"/>
    <property type="evidence" value="ECO:0007669"/>
    <property type="project" value="UniProtKB-UniRule"/>
</dbReference>
<evidence type="ECO:0000313" key="7">
    <source>
        <dbReference type="EMBL" id="AAW49483.1"/>
    </source>
</evidence>
<keyword evidence="6" id="KW-0375">Hydrogen ion transport</keyword>
<dbReference type="RefSeq" id="YP_203316.1">
    <property type="nucleotide sequence ID" value="NC_006837.1"/>
</dbReference>
<keyword evidence="7" id="KW-0378">Hydrolase</keyword>
<dbReference type="GeneID" id="3260095"/>
<reference evidence="7" key="1">
    <citation type="journal article" date="2005" name="Nucleic Acids Res.">
        <title>Comparative mitochondrial genomics in zygomycetes: bacteria-like RNase P RNAs, mobile elements, and a close source of the group I intron invasion in angiosperms.</title>
        <authorList>
            <person name="Seif E."/>
            <person name="Leigh J."/>
            <person name="Liu Y."/>
            <person name="Roewer I."/>
            <person name="Forget L."/>
            <person name="Lang B.F."/>
        </authorList>
    </citation>
    <scope>NUCLEOTIDE SEQUENCE</scope>
    <source>
        <strain evidence="7">18-3</strain>
    </source>
</reference>
<keyword evidence="6" id="KW-0138">CF(0)</keyword>
<gene>
    <name evidence="7" type="primary">atp8</name>
</gene>
<keyword evidence="6" id="KW-0066">ATP synthesis</keyword>
<comment type="subunit">
    <text evidence="6">F-type ATPases have 2 components, CF(1) - the catalytic core - and CF(0) - the membrane proton channel.</text>
</comment>
<comment type="similarity">
    <text evidence="2 6">Belongs to the ATPase protein 8 family.</text>
</comment>
<comment type="function">
    <text evidence="6">Mitochondrial membrane ATP synthase (F(1)F(0) ATP synthase or Complex V) produces ATP from ADP in the presence of a proton gradient across the membrane which is generated by electron transport complexes of the respiratory chain. F-type ATPases consist of two structural domains, F(1) - containing the extramembraneous catalytic core and F(0) - containing the membrane proton channel, linked together by a central stalk and a peripheral stalk. During catalysis, ATP synthesis in the catalytic domain of F(1) is coupled via a rotary mechanism of the central stalk subunits to proton translocation. Part of the complex F(0) domain. Minor subunit located with subunit a in the membrane.</text>
</comment>
<evidence type="ECO:0000256" key="2">
    <source>
        <dbReference type="ARBA" id="ARBA00008892"/>
    </source>
</evidence>
<evidence type="ECO:0000256" key="1">
    <source>
        <dbReference type="ARBA" id="ARBA00004167"/>
    </source>
</evidence>
<dbReference type="InterPro" id="IPR009230">
    <property type="entry name" value="ATP_synth_su8_fun"/>
</dbReference>
<keyword evidence="6" id="KW-0406">Ion transport</keyword>
<keyword evidence="3 6" id="KW-0812">Transmembrane</keyword>
<dbReference type="GO" id="GO:0045259">
    <property type="term" value="C:proton-transporting ATP synthase complex"/>
    <property type="evidence" value="ECO:0007669"/>
    <property type="project" value="UniProtKB-KW"/>
</dbReference>
<organism evidence="7">
    <name type="scientific">Zancudomyces culisetae</name>
    <name type="common">Gut fungus</name>
    <name type="synonym">Smittium culisetae</name>
    <dbReference type="NCBI Taxonomy" id="1213189"/>
    <lineage>
        <taxon>Eukaryota</taxon>
        <taxon>Fungi</taxon>
        <taxon>Fungi incertae sedis</taxon>
        <taxon>Zoopagomycota</taxon>
        <taxon>Kickxellomycotina</taxon>
        <taxon>Harpellomycetes</taxon>
        <taxon>Harpellales</taxon>
        <taxon>Legeriomycetaceae</taxon>
        <taxon>Zancudomyces</taxon>
    </lineage>
</organism>
<feature type="transmembrane region" description="Helical" evidence="6">
    <location>
        <begin position="12"/>
        <end position="37"/>
    </location>
</feature>
<evidence type="ECO:0000256" key="5">
    <source>
        <dbReference type="ARBA" id="ARBA00023136"/>
    </source>
</evidence>
<accession>Q3T4D1</accession>
<dbReference type="GO" id="GO:0016787">
    <property type="term" value="F:hydrolase activity"/>
    <property type="evidence" value="ECO:0007669"/>
    <property type="project" value="UniProtKB-KW"/>
</dbReference>
<protein>
    <recommendedName>
        <fullName evidence="6">ATP synthase protein 8</fullName>
    </recommendedName>
</protein>
<geneLocation type="mitochondrion" evidence="7"/>
<sequence length="50" mass="6119">MPHLIPFTFFHQISFALFLISTLVYLFSVYIFPYFILRDISRLIILYPYK</sequence>
<evidence type="ECO:0000256" key="3">
    <source>
        <dbReference type="ARBA" id="ARBA00022692"/>
    </source>
</evidence>
<keyword evidence="4 6" id="KW-1133">Transmembrane helix</keyword>
<dbReference type="EMBL" id="AY863213">
    <property type="protein sequence ID" value="AAW49483.1"/>
    <property type="molecule type" value="Genomic_DNA"/>
</dbReference>
<dbReference type="GO" id="GO:0015078">
    <property type="term" value="F:proton transmembrane transporter activity"/>
    <property type="evidence" value="ECO:0007669"/>
    <property type="project" value="UniProtKB-UniRule"/>
</dbReference>
<name>Q3T4D1_ZANCU</name>
<dbReference type="Pfam" id="PF05933">
    <property type="entry name" value="Fun_ATP-synt_8"/>
    <property type="match status" value="1"/>
</dbReference>
<dbReference type="AlphaFoldDB" id="Q3T4D1"/>
<keyword evidence="6" id="KW-0813">Transport</keyword>
<comment type="subcellular location">
    <subcellularLocation>
        <location evidence="1">Membrane</location>
        <topology evidence="1">Single-pass membrane protein</topology>
    </subcellularLocation>
    <subcellularLocation>
        <location evidence="6">Mitochondrion inner membrane</location>
        <topology evidence="6">Single-pass membrane protein</topology>
    </subcellularLocation>
</comment>
<keyword evidence="5 6" id="KW-0472">Membrane</keyword>
<dbReference type="GO" id="GO:0005743">
    <property type="term" value="C:mitochondrial inner membrane"/>
    <property type="evidence" value="ECO:0007669"/>
    <property type="project" value="UniProtKB-SubCell"/>
</dbReference>
<evidence type="ECO:0000256" key="6">
    <source>
        <dbReference type="RuleBase" id="RU368038"/>
    </source>
</evidence>
<evidence type="ECO:0000256" key="4">
    <source>
        <dbReference type="ARBA" id="ARBA00022989"/>
    </source>
</evidence>
<proteinExistence type="inferred from homology"/>
<keyword evidence="6 7" id="KW-0496">Mitochondrion</keyword>